<feature type="region of interest" description="Disordered" evidence="1">
    <location>
        <begin position="98"/>
        <end position="129"/>
    </location>
</feature>
<accession>A0AAD4BYN8</accession>
<reference evidence="2" key="1">
    <citation type="submission" date="2019-10" db="EMBL/GenBank/DDBJ databases">
        <authorList>
            <consortium name="DOE Joint Genome Institute"/>
            <person name="Kuo A."/>
            <person name="Miyauchi S."/>
            <person name="Kiss E."/>
            <person name="Drula E."/>
            <person name="Kohler A."/>
            <person name="Sanchez-Garcia M."/>
            <person name="Andreopoulos B."/>
            <person name="Barry K.W."/>
            <person name="Bonito G."/>
            <person name="Buee M."/>
            <person name="Carver A."/>
            <person name="Chen C."/>
            <person name="Cichocki N."/>
            <person name="Clum A."/>
            <person name="Culley D."/>
            <person name="Crous P.W."/>
            <person name="Fauchery L."/>
            <person name="Girlanda M."/>
            <person name="Hayes R."/>
            <person name="Keri Z."/>
            <person name="LaButti K."/>
            <person name="Lipzen A."/>
            <person name="Lombard V."/>
            <person name="Magnuson J."/>
            <person name="Maillard F."/>
            <person name="Morin E."/>
            <person name="Murat C."/>
            <person name="Nolan M."/>
            <person name="Ohm R."/>
            <person name="Pangilinan J."/>
            <person name="Pereira M."/>
            <person name="Perotto S."/>
            <person name="Peter M."/>
            <person name="Riley R."/>
            <person name="Sitrit Y."/>
            <person name="Stielow B."/>
            <person name="Szollosi G."/>
            <person name="Zifcakova L."/>
            <person name="Stursova M."/>
            <person name="Spatafora J.W."/>
            <person name="Tedersoo L."/>
            <person name="Vaario L.-M."/>
            <person name="Yamada A."/>
            <person name="Yan M."/>
            <person name="Wang P."/>
            <person name="Xu J."/>
            <person name="Bruns T."/>
            <person name="Baldrian P."/>
            <person name="Vilgalys R."/>
            <person name="Henrissat B."/>
            <person name="Grigoriev I.V."/>
            <person name="Hibbett D."/>
            <person name="Nagy L.G."/>
            <person name="Martin F.M."/>
        </authorList>
    </citation>
    <scope>NUCLEOTIDE SEQUENCE</scope>
    <source>
        <strain evidence="2">BED1</strain>
    </source>
</reference>
<dbReference type="EMBL" id="WHUW01000007">
    <property type="protein sequence ID" value="KAF8443714.1"/>
    <property type="molecule type" value="Genomic_DNA"/>
</dbReference>
<feature type="non-terminal residue" evidence="2">
    <location>
        <position position="129"/>
    </location>
</feature>
<proteinExistence type="predicted"/>
<keyword evidence="3" id="KW-1185">Reference proteome</keyword>
<dbReference type="Proteomes" id="UP001194468">
    <property type="component" value="Unassembled WGS sequence"/>
</dbReference>
<evidence type="ECO:0000256" key="1">
    <source>
        <dbReference type="SAM" id="MobiDB-lite"/>
    </source>
</evidence>
<reference evidence="2" key="2">
    <citation type="journal article" date="2020" name="Nat. Commun.">
        <title>Large-scale genome sequencing of mycorrhizal fungi provides insights into the early evolution of symbiotic traits.</title>
        <authorList>
            <person name="Miyauchi S."/>
            <person name="Kiss E."/>
            <person name="Kuo A."/>
            <person name="Drula E."/>
            <person name="Kohler A."/>
            <person name="Sanchez-Garcia M."/>
            <person name="Morin E."/>
            <person name="Andreopoulos B."/>
            <person name="Barry K.W."/>
            <person name="Bonito G."/>
            <person name="Buee M."/>
            <person name="Carver A."/>
            <person name="Chen C."/>
            <person name="Cichocki N."/>
            <person name="Clum A."/>
            <person name="Culley D."/>
            <person name="Crous P.W."/>
            <person name="Fauchery L."/>
            <person name="Girlanda M."/>
            <person name="Hayes R.D."/>
            <person name="Keri Z."/>
            <person name="LaButti K."/>
            <person name="Lipzen A."/>
            <person name="Lombard V."/>
            <person name="Magnuson J."/>
            <person name="Maillard F."/>
            <person name="Murat C."/>
            <person name="Nolan M."/>
            <person name="Ohm R.A."/>
            <person name="Pangilinan J."/>
            <person name="Pereira M.F."/>
            <person name="Perotto S."/>
            <person name="Peter M."/>
            <person name="Pfister S."/>
            <person name="Riley R."/>
            <person name="Sitrit Y."/>
            <person name="Stielow J.B."/>
            <person name="Szollosi G."/>
            <person name="Zifcakova L."/>
            <person name="Stursova M."/>
            <person name="Spatafora J.W."/>
            <person name="Tedersoo L."/>
            <person name="Vaario L.M."/>
            <person name="Yamada A."/>
            <person name="Yan M."/>
            <person name="Wang P."/>
            <person name="Xu J."/>
            <person name="Bruns T."/>
            <person name="Baldrian P."/>
            <person name="Vilgalys R."/>
            <person name="Dunand C."/>
            <person name="Henrissat B."/>
            <person name="Grigoriev I.V."/>
            <person name="Hibbett D."/>
            <person name="Nagy L.G."/>
            <person name="Martin F.M."/>
        </authorList>
    </citation>
    <scope>NUCLEOTIDE SEQUENCE</scope>
    <source>
        <strain evidence="2">BED1</strain>
    </source>
</reference>
<evidence type="ECO:0000313" key="3">
    <source>
        <dbReference type="Proteomes" id="UP001194468"/>
    </source>
</evidence>
<dbReference type="AlphaFoldDB" id="A0AAD4BYN8"/>
<gene>
    <name evidence="2" type="ORF">L210DRAFT_861759</name>
</gene>
<evidence type="ECO:0000313" key="2">
    <source>
        <dbReference type="EMBL" id="KAF8443714.1"/>
    </source>
</evidence>
<name>A0AAD4BYN8_BOLED</name>
<organism evidence="2 3">
    <name type="scientific">Boletus edulis BED1</name>
    <dbReference type="NCBI Taxonomy" id="1328754"/>
    <lineage>
        <taxon>Eukaryota</taxon>
        <taxon>Fungi</taxon>
        <taxon>Dikarya</taxon>
        <taxon>Basidiomycota</taxon>
        <taxon>Agaricomycotina</taxon>
        <taxon>Agaricomycetes</taxon>
        <taxon>Agaricomycetidae</taxon>
        <taxon>Boletales</taxon>
        <taxon>Boletineae</taxon>
        <taxon>Boletaceae</taxon>
        <taxon>Boletoideae</taxon>
        <taxon>Boletus</taxon>
    </lineage>
</organism>
<protein>
    <submittedName>
        <fullName evidence="2">Uncharacterized protein</fullName>
    </submittedName>
</protein>
<comment type="caution">
    <text evidence="2">The sequence shown here is derived from an EMBL/GenBank/DDBJ whole genome shotgun (WGS) entry which is preliminary data.</text>
</comment>
<sequence>KKEHAQDLLTIFSDICKVKFCHVNGHLEALKGRWCNVCKDDEKCIQKHGKPKSFQVGSNLSCRQHIRGHYDVDQERCAAQNVKENHHAIPCDVLRAQNEAMKQRKEGQRTLDGASRRHPNPGNFQETRS</sequence>